<feature type="compositionally biased region" description="Polar residues" evidence="1">
    <location>
        <begin position="149"/>
        <end position="162"/>
    </location>
</feature>
<keyword evidence="4" id="KW-1185">Reference proteome</keyword>
<dbReference type="AlphaFoldDB" id="A0AA39XGA3"/>
<keyword evidence="2" id="KW-0472">Membrane</keyword>
<comment type="caution">
    <text evidence="3">The sequence shown here is derived from an EMBL/GenBank/DDBJ whole genome shotgun (WGS) entry which is preliminary data.</text>
</comment>
<evidence type="ECO:0000256" key="2">
    <source>
        <dbReference type="SAM" id="Phobius"/>
    </source>
</evidence>
<proteinExistence type="predicted"/>
<feature type="region of interest" description="Disordered" evidence="1">
    <location>
        <begin position="149"/>
        <end position="200"/>
    </location>
</feature>
<gene>
    <name evidence="3" type="ORF">B0T14DRAFT_69658</name>
</gene>
<evidence type="ECO:0000313" key="4">
    <source>
        <dbReference type="Proteomes" id="UP001175000"/>
    </source>
</evidence>
<accession>A0AA39XGA3</accession>
<sequence length="213" mass="23808">MNLLSTCCMVLCRSLVIRSYPQDQIMSWINLISNWTHPFVVAMLLLTSAWAIYVVVDKIRLRLDPSREHHPVPALHFHFQDRRLTQSPPIAHSSKPSQQPSDTKDAITQPETPTSPIAIPQPANTHNQIHNNSTQLPVTVLPWRASFSLSPRETPTDTSSANGRKGSFCQLSFKRKETETEAGGQRSPESELAGIGGQFTVKLQEQGRQLSFS</sequence>
<keyword evidence="2" id="KW-0812">Transmembrane</keyword>
<keyword evidence="2" id="KW-1133">Transmembrane helix</keyword>
<reference evidence="3" key="1">
    <citation type="submission" date="2023-06" db="EMBL/GenBank/DDBJ databases">
        <title>Genome-scale phylogeny and comparative genomics of the fungal order Sordariales.</title>
        <authorList>
            <consortium name="Lawrence Berkeley National Laboratory"/>
            <person name="Hensen N."/>
            <person name="Bonometti L."/>
            <person name="Westerberg I."/>
            <person name="Brannstrom I.O."/>
            <person name="Guillou S."/>
            <person name="Cros-Aarteil S."/>
            <person name="Calhoun S."/>
            <person name="Haridas S."/>
            <person name="Kuo A."/>
            <person name="Mondo S."/>
            <person name="Pangilinan J."/>
            <person name="Riley R."/>
            <person name="Labutti K."/>
            <person name="Andreopoulos B."/>
            <person name="Lipzen A."/>
            <person name="Chen C."/>
            <person name="Yanf M."/>
            <person name="Daum C."/>
            <person name="Ng V."/>
            <person name="Clum A."/>
            <person name="Steindorff A."/>
            <person name="Ohm R."/>
            <person name="Martin F."/>
            <person name="Silar P."/>
            <person name="Natvig D."/>
            <person name="Lalanne C."/>
            <person name="Gautier V."/>
            <person name="Ament-Velasquez S.L."/>
            <person name="Kruys A."/>
            <person name="Hutchinson M.I."/>
            <person name="Powell A.J."/>
            <person name="Barry K."/>
            <person name="Miller A.N."/>
            <person name="Grigoriev I.V."/>
            <person name="Debuchy R."/>
            <person name="Gladieux P."/>
            <person name="Thoren M.H."/>
            <person name="Johannesson H."/>
        </authorList>
    </citation>
    <scope>NUCLEOTIDE SEQUENCE</scope>
    <source>
        <strain evidence="3">CBS 606.72</strain>
    </source>
</reference>
<feature type="region of interest" description="Disordered" evidence="1">
    <location>
        <begin position="87"/>
        <end position="130"/>
    </location>
</feature>
<evidence type="ECO:0000313" key="3">
    <source>
        <dbReference type="EMBL" id="KAK0633468.1"/>
    </source>
</evidence>
<protein>
    <submittedName>
        <fullName evidence="3">Uncharacterized protein</fullName>
    </submittedName>
</protein>
<evidence type="ECO:0000256" key="1">
    <source>
        <dbReference type="SAM" id="MobiDB-lite"/>
    </source>
</evidence>
<organism evidence="3 4">
    <name type="scientific">Immersiella caudata</name>
    <dbReference type="NCBI Taxonomy" id="314043"/>
    <lineage>
        <taxon>Eukaryota</taxon>
        <taxon>Fungi</taxon>
        <taxon>Dikarya</taxon>
        <taxon>Ascomycota</taxon>
        <taxon>Pezizomycotina</taxon>
        <taxon>Sordariomycetes</taxon>
        <taxon>Sordariomycetidae</taxon>
        <taxon>Sordariales</taxon>
        <taxon>Lasiosphaeriaceae</taxon>
        <taxon>Immersiella</taxon>
    </lineage>
</organism>
<dbReference type="Proteomes" id="UP001175000">
    <property type="component" value="Unassembled WGS sequence"/>
</dbReference>
<feature type="transmembrane region" description="Helical" evidence="2">
    <location>
        <begin position="35"/>
        <end position="56"/>
    </location>
</feature>
<name>A0AA39XGA3_9PEZI</name>
<dbReference type="EMBL" id="JAULSU010000001">
    <property type="protein sequence ID" value="KAK0633468.1"/>
    <property type="molecule type" value="Genomic_DNA"/>
</dbReference>